<dbReference type="PANTHER" id="PTHR39166">
    <property type="entry name" value="BLL1166 PROTEIN"/>
    <property type="match status" value="1"/>
</dbReference>
<evidence type="ECO:0000313" key="1">
    <source>
        <dbReference type="EMBL" id="MDQ8936490.1"/>
    </source>
</evidence>
<dbReference type="PANTHER" id="PTHR39166:SF1">
    <property type="entry name" value="BLL1166 PROTEIN"/>
    <property type="match status" value="1"/>
</dbReference>
<proteinExistence type="predicted"/>
<accession>A0AAW8JD12</accession>
<sequence length="207" mass="23889">MNNQFNTALDRLSSSYEQTHLYAVFCELLAAQPELMHRLVFLREVKPDAYLAAGVIRNLVWSLLHQQSFSISGTEIDVVYFDQSVAATWHEEEQQLSLVLQQAFPDNDWDVVNQAYVHHWYRTEQAEKITAYGSLDQALSCWPETATAIAVALNENDQLRVVAPFGVSDLMQLIVRWNNALVSQQTFLQRVQQKQFLKKWPKLKVFS</sequence>
<evidence type="ECO:0000313" key="2">
    <source>
        <dbReference type="Proteomes" id="UP001243844"/>
    </source>
</evidence>
<dbReference type="InterPro" id="IPR009267">
    <property type="entry name" value="NTP_transf_6"/>
</dbReference>
<dbReference type="RefSeq" id="WP_308981756.1">
    <property type="nucleotide sequence ID" value="NZ_JAVIDL010000025.1"/>
</dbReference>
<comment type="caution">
    <text evidence="1">The sequence shown here is derived from an EMBL/GenBank/DDBJ whole genome shotgun (WGS) entry which is preliminary data.</text>
</comment>
<organism evidence="1 2">
    <name type="scientific">Acinetobacter rudis</name>
    <dbReference type="NCBI Taxonomy" id="632955"/>
    <lineage>
        <taxon>Bacteria</taxon>
        <taxon>Pseudomonadati</taxon>
        <taxon>Pseudomonadota</taxon>
        <taxon>Gammaproteobacteria</taxon>
        <taxon>Moraxellales</taxon>
        <taxon>Moraxellaceae</taxon>
        <taxon>Acinetobacter</taxon>
    </lineage>
</organism>
<gene>
    <name evidence="1" type="ORF">RFH47_12260</name>
</gene>
<dbReference type="AlphaFoldDB" id="A0AAW8JD12"/>
<protein>
    <submittedName>
        <fullName evidence="1">Nucleotidyltransferase family protein</fullName>
    </submittedName>
</protein>
<dbReference type="Pfam" id="PF06042">
    <property type="entry name" value="NTP_transf_6"/>
    <property type="match status" value="1"/>
</dbReference>
<reference evidence="1" key="1">
    <citation type="submission" date="2023-08" db="EMBL/GenBank/DDBJ databases">
        <title>Emergence of clinically-relevant ST2 carbapenem-resistant Acinetobacter baumannii strains in hospital sewages in Zhejiang, East of China.</title>
        <authorList>
            <person name="Kaichao C."/>
            <person name="Zhang R."/>
        </authorList>
    </citation>
    <scope>NUCLEOTIDE SEQUENCE</scope>
    <source>
        <strain evidence="1">M-RB-37</strain>
    </source>
</reference>
<dbReference type="EMBL" id="JAVIDL010000025">
    <property type="protein sequence ID" value="MDQ8936490.1"/>
    <property type="molecule type" value="Genomic_DNA"/>
</dbReference>
<dbReference type="Proteomes" id="UP001243844">
    <property type="component" value="Unassembled WGS sequence"/>
</dbReference>
<name>A0AAW8JD12_9GAMM</name>